<gene>
    <name evidence="2" type="ORF">BN873_100019</name>
</gene>
<reference evidence="2" key="2">
    <citation type="submission" date="2014-03" db="EMBL/GenBank/DDBJ databases">
        <title>Candidatus Competibacter-lineage genomes retrieved from metagenomes reveal functional metabolic diversity.</title>
        <authorList>
            <person name="McIlroy S.J."/>
            <person name="Albertsen M."/>
            <person name="Andresen E.K."/>
            <person name="Saunders A.M."/>
            <person name="Kristiansen R."/>
            <person name="Stokholm-Bjerregaard M."/>
            <person name="Nielsen K.L."/>
            <person name="Nielsen P.H."/>
        </authorList>
    </citation>
    <scope>NUCLEOTIDE SEQUENCE</scope>
    <source>
        <strain evidence="2">Run_A_D11</strain>
    </source>
</reference>
<protein>
    <submittedName>
        <fullName evidence="2">Uncharacterized protein</fullName>
    </submittedName>
</protein>
<reference evidence="2" key="1">
    <citation type="submission" date="2013-07" db="EMBL/GenBank/DDBJ databases">
        <authorList>
            <person name="McIlroy S."/>
        </authorList>
    </citation>
    <scope>NUCLEOTIDE SEQUENCE [LARGE SCALE GENOMIC DNA]</scope>
    <source>
        <strain evidence="2">Run_A_D11</strain>
    </source>
</reference>
<dbReference type="Proteomes" id="UP000035760">
    <property type="component" value="Unassembled WGS sequence"/>
</dbReference>
<dbReference type="AlphaFoldDB" id="W6M0T5"/>
<dbReference type="STRING" id="1400863.BN873_100019"/>
<name>W6M0T5_9GAMM</name>
<accession>W6M0T5</accession>
<comment type="caution">
    <text evidence="2">The sequence shown here is derived from an EMBL/GenBank/DDBJ whole genome shotgun (WGS) entry which is preliminary data.</text>
</comment>
<dbReference type="EMBL" id="CBTJ020000002">
    <property type="protein sequence ID" value="CDI01007.1"/>
    <property type="molecule type" value="Genomic_DNA"/>
</dbReference>
<evidence type="ECO:0000313" key="3">
    <source>
        <dbReference type="Proteomes" id="UP000035760"/>
    </source>
</evidence>
<keyword evidence="3" id="KW-1185">Reference proteome</keyword>
<sequence>METAGFSSAALPATGNGLLGEQPPSNATTYNTHTMLIGFDICETSYGFKFMRYKRHRHQNGVNQCAISLPFTLP</sequence>
<proteinExistence type="predicted"/>
<evidence type="ECO:0000313" key="2">
    <source>
        <dbReference type="EMBL" id="CDI01007.1"/>
    </source>
</evidence>
<evidence type="ECO:0000256" key="1">
    <source>
        <dbReference type="SAM" id="MobiDB-lite"/>
    </source>
</evidence>
<organism evidence="2 3">
    <name type="scientific">Candidatus Competibacter denitrificans Run_A_D11</name>
    <dbReference type="NCBI Taxonomy" id="1400863"/>
    <lineage>
        <taxon>Bacteria</taxon>
        <taxon>Pseudomonadati</taxon>
        <taxon>Pseudomonadota</taxon>
        <taxon>Gammaproteobacteria</taxon>
        <taxon>Candidatus Competibacteraceae</taxon>
        <taxon>Candidatus Competibacter</taxon>
    </lineage>
</organism>
<feature type="region of interest" description="Disordered" evidence="1">
    <location>
        <begin position="1"/>
        <end position="25"/>
    </location>
</feature>